<comment type="caution">
    <text evidence="3">The sequence shown here is derived from an EMBL/GenBank/DDBJ whole genome shotgun (WGS) entry which is preliminary data.</text>
</comment>
<feature type="region of interest" description="Disordered" evidence="1">
    <location>
        <begin position="212"/>
        <end position="246"/>
    </location>
</feature>
<dbReference type="EMBL" id="MEVT01000008">
    <property type="protein sequence ID" value="OGC63146.1"/>
    <property type="molecule type" value="Genomic_DNA"/>
</dbReference>
<keyword evidence="2" id="KW-1133">Transmembrane helix</keyword>
<keyword evidence="2" id="KW-0812">Transmembrane</keyword>
<name>A0A1F4W158_UNCKA</name>
<evidence type="ECO:0000256" key="2">
    <source>
        <dbReference type="SAM" id="Phobius"/>
    </source>
</evidence>
<evidence type="ECO:0000313" key="4">
    <source>
        <dbReference type="Proteomes" id="UP000176614"/>
    </source>
</evidence>
<organism evidence="3 4">
    <name type="scientific">candidate division WWE3 bacterium RIFOXYA2_FULL_46_9</name>
    <dbReference type="NCBI Taxonomy" id="1802636"/>
    <lineage>
        <taxon>Bacteria</taxon>
        <taxon>Katanobacteria</taxon>
    </lineage>
</organism>
<keyword evidence="2" id="KW-0472">Membrane</keyword>
<accession>A0A1F4W158</accession>
<reference evidence="3 4" key="1">
    <citation type="journal article" date="2016" name="Nat. Commun.">
        <title>Thousands of microbial genomes shed light on interconnected biogeochemical processes in an aquifer system.</title>
        <authorList>
            <person name="Anantharaman K."/>
            <person name="Brown C.T."/>
            <person name="Hug L.A."/>
            <person name="Sharon I."/>
            <person name="Castelle C.J."/>
            <person name="Probst A.J."/>
            <person name="Thomas B.C."/>
            <person name="Singh A."/>
            <person name="Wilkins M.J."/>
            <person name="Karaoz U."/>
            <person name="Brodie E.L."/>
            <person name="Williams K.H."/>
            <person name="Hubbard S.S."/>
            <person name="Banfield J.F."/>
        </authorList>
    </citation>
    <scope>NUCLEOTIDE SEQUENCE [LARGE SCALE GENOMIC DNA]</scope>
</reference>
<feature type="transmembrane region" description="Helical" evidence="2">
    <location>
        <begin position="269"/>
        <end position="286"/>
    </location>
</feature>
<evidence type="ECO:0000313" key="3">
    <source>
        <dbReference type="EMBL" id="OGC63146.1"/>
    </source>
</evidence>
<dbReference type="AlphaFoldDB" id="A0A1F4W158"/>
<protein>
    <submittedName>
        <fullName evidence="3">Uncharacterized protein</fullName>
    </submittedName>
</protein>
<evidence type="ECO:0000256" key="1">
    <source>
        <dbReference type="SAM" id="MobiDB-lite"/>
    </source>
</evidence>
<feature type="compositionally biased region" description="Low complexity" evidence="1">
    <location>
        <begin position="221"/>
        <end position="234"/>
    </location>
</feature>
<gene>
    <name evidence="3" type="ORF">A2264_00420</name>
</gene>
<proteinExistence type="predicted"/>
<dbReference type="Proteomes" id="UP000176614">
    <property type="component" value="Unassembled WGS sequence"/>
</dbReference>
<sequence>MAPTQAPGSSIQESFLEDAQKQIAVIIVDHCNMVRPRTQRGGREKTLSYNTFYSDYSSRVKVKSLRLGIDENVPRDIWKALWESLNGYELTTTGGNFVIARAGIVNGHSTYTCKGCADQDKEKSMENQPNPEEKFDSVEYFIKRVSNVSPNITGSQIFEEIGKALGTELTKSQRMVIVSRALKESTAKGIRKQQYNRATYYWLEGFGHGPERKPRGKAAVKKPTAPKVPVVSPKQETTHTNNRSSLVVDHNGPIEISWPDGIITVKGKVVITLLSVLVISIASFLLF</sequence>